<accession>A0ABQ3KCX6</accession>
<reference evidence="2" key="1">
    <citation type="journal article" date="2019" name="Int. J. Syst. Evol. Microbiol.">
        <title>The Global Catalogue of Microorganisms (GCM) 10K type strain sequencing project: providing services to taxonomists for standard genome sequencing and annotation.</title>
        <authorList>
            <consortium name="The Broad Institute Genomics Platform"/>
            <consortium name="The Broad Institute Genome Sequencing Center for Infectious Disease"/>
            <person name="Wu L."/>
            <person name="Ma J."/>
        </authorList>
    </citation>
    <scope>NUCLEOTIDE SEQUENCE [LARGE SCALE GENOMIC DNA]</scope>
    <source>
        <strain evidence="2">CGMCC 4.7680</strain>
    </source>
</reference>
<comment type="caution">
    <text evidence="1">The sequence shown here is derived from an EMBL/GenBank/DDBJ whole genome shotgun (WGS) entry which is preliminary data.</text>
</comment>
<keyword evidence="2" id="KW-1185">Reference proteome</keyword>
<dbReference type="Proteomes" id="UP000649955">
    <property type="component" value="Unassembled WGS sequence"/>
</dbReference>
<sequence>MPAAIQPSGLSALRFSFVCSPTSGATAPKAAMLQAVKEPARPETNAKRVPARTPLIGVALASWPRSPLATLSPITESTNGADQIAVSTKPATTAATAMAARRAGYGPAPKKLARG</sequence>
<organism evidence="1 2">
    <name type="scientific">Amycolatopsis bullii</name>
    <dbReference type="NCBI Taxonomy" id="941987"/>
    <lineage>
        <taxon>Bacteria</taxon>
        <taxon>Bacillati</taxon>
        <taxon>Actinomycetota</taxon>
        <taxon>Actinomycetes</taxon>
        <taxon>Pseudonocardiales</taxon>
        <taxon>Pseudonocardiaceae</taxon>
        <taxon>Amycolatopsis</taxon>
    </lineage>
</organism>
<protein>
    <submittedName>
        <fullName evidence="1">Uncharacterized protein</fullName>
    </submittedName>
</protein>
<evidence type="ECO:0000313" key="2">
    <source>
        <dbReference type="Proteomes" id="UP000649955"/>
    </source>
</evidence>
<name>A0ABQ3KCX6_9PSEU</name>
<gene>
    <name evidence="1" type="ORF">GCM10017567_33180</name>
</gene>
<proteinExistence type="predicted"/>
<evidence type="ECO:0000313" key="1">
    <source>
        <dbReference type="EMBL" id="GHG13110.1"/>
    </source>
</evidence>
<dbReference type="EMBL" id="BNAW01000012">
    <property type="protein sequence ID" value="GHG13110.1"/>
    <property type="molecule type" value="Genomic_DNA"/>
</dbReference>